<dbReference type="AlphaFoldDB" id="A0A177ZH36"/>
<dbReference type="SUPFAM" id="SSF46689">
    <property type="entry name" value="Homeodomain-like"/>
    <property type="match status" value="1"/>
</dbReference>
<dbReference type="PANTHER" id="PTHR43479:SF8">
    <property type="entry name" value="TRANSCRIPTIONAL REGULATOR, TETR FAMILY"/>
    <property type="match status" value="1"/>
</dbReference>
<evidence type="ECO:0000259" key="4">
    <source>
        <dbReference type="PROSITE" id="PS50977"/>
    </source>
</evidence>
<dbReference type="OrthoDB" id="9812484at2"/>
<comment type="caution">
    <text evidence="5">The sequence shown here is derived from an EMBL/GenBank/DDBJ whole genome shotgun (WGS) entry which is preliminary data.</text>
</comment>
<sequence length="196" mass="22302">MGKRGRKKGADGEKRRSLLLQVSAEEFAKNGYHETKISAIVQKANVTQPSFYLYFQSKEAIFQELVAIFQQKLMTLVQQSLLESGLEKSTLEGEITERITNILSFFKEQPALTKIGFYLANESEEIKSQMARQIEQNLLIEQENGYFRADINMHTVAESLIGIIERLTKTKLLNGVTKPEQLANEIVRLLLYGLKS</sequence>
<keyword evidence="6" id="KW-1185">Reference proteome</keyword>
<gene>
    <name evidence="5" type="ORF">ABB05_21415</name>
</gene>
<dbReference type="EMBL" id="LDJR01000061">
    <property type="protein sequence ID" value="OAK67125.1"/>
    <property type="molecule type" value="Genomic_DNA"/>
</dbReference>
<proteinExistence type="predicted"/>
<evidence type="ECO:0000256" key="3">
    <source>
        <dbReference type="PROSITE-ProRule" id="PRU00335"/>
    </source>
</evidence>
<dbReference type="InterPro" id="IPR050624">
    <property type="entry name" value="HTH-type_Tx_Regulator"/>
</dbReference>
<dbReference type="Pfam" id="PF00440">
    <property type="entry name" value="TetR_N"/>
    <property type="match status" value="1"/>
</dbReference>
<protein>
    <submittedName>
        <fullName evidence="5">TetR family transcriptional regulator</fullName>
    </submittedName>
</protein>
<dbReference type="Proteomes" id="UP000077881">
    <property type="component" value="Unassembled WGS sequence"/>
</dbReference>
<dbReference type="RefSeq" id="WP_057984791.1">
    <property type="nucleotide sequence ID" value="NZ_JAGGKH010000012.1"/>
</dbReference>
<dbReference type="GO" id="GO:0003677">
    <property type="term" value="F:DNA binding"/>
    <property type="evidence" value="ECO:0007669"/>
    <property type="project" value="UniProtKB-UniRule"/>
</dbReference>
<evidence type="ECO:0000256" key="1">
    <source>
        <dbReference type="ARBA" id="ARBA00022491"/>
    </source>
</evidence>
<dbReference type="InterPro" id="IPR001647">
    <property type="entry name" value="HTH_TetR"/>
</dbReference>
<evidence type="ECO:0000313" key="6">
    <source>
        <dbReference type="Proteomes" id="UP000077881"/>
    </source>
</evidence>
<dbReference type="Gene3D" id="1.10.357.10">
    <property type="entry name" value="Tetracycline Repressor, domain 2"/>
    <property type="match status" value="1"/>
</dbReference>
<dbReference type="PRINTS" id="PR00455">
    <property type="entry name" value="HTHTETR"/>
</dbReference>
<dbReference type="PROSITE" id="PS50977">
    <property type="entry name" value="HTH_TETR_2"/>
    <property type="match status" value="1"/>
</dbReference>
<dbReference type="STRING" id="217031.ABB05_21415"/>
<feature type="DNA-binding region" description="H-T-H motif" evidence="3">
    <location>
        <begin position="36"/>
        <end position="55"/>
    </location>
</feature>
<dbReference type="InterPro" id="IPR036271">
    <property type="entry name" value="Tet_transcr_reg_TetR-rel_C_sf"/>
</dbReference>
<organism evidence="5 6">
    <name type="scientific">Lederbergia galactosidilytica</name>
    <dbReference type="NCBI Taxonomy" id="217031"/>
    <lineage>
        <taxon>Bacteria</taxon>
        <taxon>Bacillati</taxon>
        <taxon>Bacillota</taxon>
        <taxon>Bacilli</taxon>
        <taxon>Bacillales</taxon>
        <taxon>Bacillaceae</taxon>
        <taxon>Lederbergia</taxon>
    </lineage>
</organism>
<reference evidence="5 6" key="1">
    <citation type="submission" date="2015-05" db="EMBL/GenBank/DDBJ databases">
        <title>Comparison of genome.</title>
        <authorList>
            <person name="Zheng Z."/>
            <person name="Sun M."/>
        </authorList>
    </citation>
    <scope>NUCLEOTIDE SEQUENCE [LARGE SCALE GENOMIC DNA]</scope>
    <source>
        <strain evidence="5 6">G25-74</strain>
    </source>
</reference>
<dbReference type="InterPro" id="IPR009057">
    <property type="entry name" value="Homeodomain-like_sf"/>
</dbReference>
<dbReference type="PATRIC" id="fig|217031.6.peg.4653"/>
<accession>A0A177ZH36</accession>
<keyword evidence="1" id="KW-0678">Repressor</keyword>
<evidence type="ECO:0000313" key="5">
    <source>
        <dbReference type="EMBL" id="OAK67125.1"/>
    </source>
</evidence>
<dbReference type="Gene3D" id="1.10.10.60">
    <property type="entry name" value="Homeodomain-like"/>
    <property type="match status" value="1"/>
</dbReference>
<dbReference type="PANTHER" id="PTHR43479">
    <property type="entry name" value="ACREF/ENVCD OPERON REPRESSOR-RELATED"/>
    <property type="match status" value="1"/>
</dbReference>
<keyword evidence="2 3" id="KW-0238">DNA-binding</keyword>
<feature type="domain" description="HTH tetR-type" evidence="4">
    <location>
        <begin position="13"/>
        <end position="73"/>
    </location>
</feature>
<evidence type="ECO:0000256" key="2">
    <source>
        <dbReference type="ARBA" id="ARBA00023125"/>
    </source>
</evidence>
<name>A0A177ZH36_9BACI</name>
<dbReference type="SUPFAM" id="SSF48498">
    <property type="entry name" value="Tetracyclin repressor-like, C-terminal domain"/>
    <property type="match status" value="1"/>
</dbReference>